<dbReference type="InterPro" id="IPR010610">
    <property type="entry name" value="EryCIII-like_C"/>
</dbReference>
<dbReference type="EMBL" id="BAAAQA010000002">
    <property type="protein sequence ID" value="GAA2108390.1"/>
    <property type="molecule type" value="Genomic_DNA"/>
</dbReference>
<feature type="domain" description="Erythromycin biosynthesis protein CIII-like C-terminal" evidence="1">
    <location>
        <begin position="265"/>
        <end position="393"/>
    </location>
</feature>
<comment type="caution">
    <text evidence="2">The sequence shown here is derived from an EMBL/GenBank/DDBJ whole genome shotgun (WGS) entry which is preliminary data.</text>
</comment>
<keyword evidence="2" id="KW-0808">Transferase</keyword>
<dbReference type="Pfam" id="PF06722">
    <property type="entry name" value="EryCIII-like_C"/>
    <property type="match status" value="1"/>
</dbReference>
<dbReference type="Gene3D" id="3.40.50.2000">
    <property type="entry name" value="Glycogen Phosphorylase B"/>
    <property type="match status" value="2"/>
</dbReference>
<dbReference type="PANTHER" id="PTHR21015:SF22">
    <property type="entry name" value="GLYCOSYLTRANSFERASE"/>
    <property type="match status" value="1"/>
</dbReference>
<sequence length="413" mass="45392">MARILFVPETFNLGETTRAIEIARAVRRLGHDVHFVGYSRRFSSRVTNAGFSFDLLNPELSEAQADMLIAADQGRSIRHPFTTAMLRQRVASERAVYDQWEPDGVVIGSTFSTFISARAAGIPLIYAKPYAMSLGHLGTLRSYPLCAETNRAQRLVNQVAGSVTRMMADYMTWKPRAFRQIARENGVELPRRTIDAISADLNLVCSLQPVLFSAPMGPREAPVGPVYSRSDEELPTDILDLARKRSRPIVYVGMGSSARPYLVKSVLEQLSALNVDVIAAVGKYFGEGQLPELPANVRVWDFLPAQKLAGIIDGSVIHGGEGTVQTACASGAPFAGMGLQAEQRWNVEMCVKFGNAVSFNQRSVKRNELPLLVTEMVQDSDLRTAAQRMKEHMDQLNGAAESARLIMDFIDGG</sequence>
<reference evidence="2 3" key="1">
    <citation type="journal article" date="2019" name="Int. J. Syst. Evol. Microbiol.">
        <title>The Global Catalogue of Microorganisms (GCM) 10K type strain sequencing project: providing services to taxonomists for standard genome sequencing and annotation.</title>
        <authorList>
            <consortium name="The Broad Institute Genomics Platform"/>
            <consortium name="The Broad Institute Genome Sequencing Center for Infectious Disease"/>
            <person name="Wu L."/>
            <person name="Ma J."/>
        </authorList>
    </citation>
    <scope>NUCLEOTIDE SEQUENCE [LARGE SCALE GENOMIC DNA]</scope>
    <source>
        <strain evidence="2 3">JCM 15914</strain>
    </source>
</reference>
<proteinExistence type="predicted"/>
<name>A0ABN2XBA5_9MICC</name>
<evidence type="ECO:0000313" key="3">
    <source>
        <dbReference type="Proteomes" id="UP001500166"/>
    </source>
</evidence>
<dbReference type="Proteomes" id="UP001500166">
    <property type="component" value="Unassembled WGS sequence"/>
</dbReference>
<gene>
    <name evidence="2" type="ORF">GCM10009824_01600</name>
</gene>
<protein>
    <submittedName>
        <fullName evidence="2">Glycosyl transferase</fullName>
    </submittedName>
</protein>
<evidence type="ECO:0000259" key="1">
    <source>
        <dbReference type="Pfam" id="PF06722"/>
    </source>
</evidence>
<dbReference type="RefSeq" id="WP_016997531.1">
    <property type="nucleotide sequence ID" value="NZ_BAAAQA010000002.1"/>
</dbReference>
<dbReference type="InterPro" id="IPR002213">
    <property type="entry name" value="UDP_glucos_trans"/>
</dbReference>
<dbReference type="GO" id="GO:0016740">
    <property type="term" value="F:transferase activity"/>
    <property type="evidence" value="ECO:0007669"/>
    <property type="project" value="UniProtKB-KW"/>
</dbReference>
<keyword evidence="3" id="KW-1185">Reference proteome</keyword>
<organism evidence="2 3">
    <name type="scientific">Kocuria atrinae</name>
    <dbReference type="NCBI Taxonomy" id="592377"/>
    <lineage>
        <taxon>Bacteria</taxon>
        <taxon>Bacillati</taxon>
        <taxon>Actinomycetota</taxon>
        <taxon>Actinomycetes</taxon>
        <taxon>Micrococcales</taxon>
        <taxon>Micrococcaceae</taxon>
        <taxon>Kocuria</taxon>
    </lineage>
</organism>
<evidence type="ECO:0000313" key="2">
    <source>
        <dbReference type="EMBL" id="GAA2108390.1"/>
    </source>
</evidence>
<dbReference type="SUPFAM" id="SSF53756">
    <property type="entry name" value="UDP-Glycosyltransferase/glycogen phosphorylase"/>
    <property type="match status" value="1"/>
</dbReference>
<dbReference type="PANTHER" id="PTHR21015">
    <property type="entry name" value="UDP-N-ACETYLGLUCOSAMINE--N-ACETYLMURAMYL-(PENTAPEPTIDE) PYROPHOSPHORYL-UNDECAPRENOL N-ACETYLGLUCOSAMINE TRANSFERASE 1"/>
    <property type="match status" value="1"/>
</dbReference>
<accession>A0ABN2XBA5</accession>
<dbReference type="CDD" id="cd03784">
    <property type="entry name" value="GT1_Gtf-like"/>
    <property type="match status" value="1"/>
</dbReference>